<protein>
    <submittedName>
        <fullName evidence="1">Uncharacterized protein</fullName>
    </submittedName>
</protein>
<comment type="caution">
    <text evidence="1">The sequence shown here is derived from an EMBL/GenBank/DDBJ whole genome shotgun (WGS) entry which is preliminary data.</text>
</comment>
<name>A0A0F9JBB6_9ZZZZ</name>
<evidence type="ECO:0000313" key="1">
    <source>
        <dbReference type="EMBL" id="KKM03141.1"/>
    </source>
</evidence>
<organism evidence="1">
    <name type="scientific">marine sediment metagenome</name>
    <dbReference type="NCBI Taxonomy" id="412755"/>
    <lineage>
        <taxon>unclassified sequences</taxon>
        <taxon>metagenomes</taxon>
        <taxon>ecological metagenomes</taxon>
    </lineage>
</organism>
<proteinExistence type="predicted"/>
<dbReference type="AlphaFoldDB" id="A0A0F9JBB6"/>
<reference evidence="1" key="1">
    <citation type="journal article" date="2015" name="Nature">
        <title>Complex archaea that bridge the gap between prokaryotes and eukaryotes.</title>
        <authorList>
            <person name="Spang A."/>
            <person name="Saw J.H."/>
            <person name="Jorgensen S.L."/>
            <person name="Zaremba-Niedzwiedzka K."/>
            <person name="Martijn J."/>
            <person name="Lind A.E."/>
            <person name="van Eijk R."/>
            <person name="Schleper C."/>
            <person name="Guy L."/>
            <person name="Ettema T.J."/>
        </authorList>
    </citation>
    <scope>NUCLEOTIDE SEQUENCE</scope>
</reference>
<sequence>FWDHGINDNTVIWLCHYDGSVVTFLEYYEKNGEVAAWYCRRRAWLRGEFHTVNGKVIYSGEGKLDPEACYLTRDQQVHYLREWGEPGRLHGFPLYSYGDSAGGNIESDGVQGWHGRFKLGSRVSGTDGRSHTVGKFNMRKAPKPLVSDRIETCKWALESGRVQFAQDERLVQYAHEVSRGVGRLENYHRRIDRNTGEVAQQKPVHDDSSHAADAFGYAMVHYFGVQAAGVYGVPLS</sequence>
<gene>
    <name evidence="1" type="ORF">LCGC14_1777420</name>
</gene>
<feature type="non-terminal residue" evidence="1">
    <location>
        <position position="1"/>
    </location>
</feature>
<accession>A0A0F9JBB6</accession>
<dbReference type="EMBL" id="LAZR01016755">
    <property type="protein sequence ID" value="KKM03141.1"/>
    <property type="molecule type" value="Genomic_DNA"/>
</dbReference>